<evidence type="ECO:0000256" key="1">
    <source>
        <dbReference type="SAM" id="SignalP"/>
    </source>
</evidence>
<keyword evidence="1" id="KW-0732">Signal</keyword>
<name>A0A370D816_9GAMM</name>
<feature type="chain" id="PRO_5016861782" evidence="1">
    <location>
        <begin position="18"/>
        <end position="100"/>
    </location>
</feature>
<evidence type="ECO:0000313" key="3">
    <source>
        <dbReference type="Proteomes" id="UP000254266"/>
    </source>
</evidence>
<keyword evidence="3" id="KW-1185">Reference proteome</keyword>
<evidence type="ECO:0000313" key="2">
    <source>
        <dbReference type="EMBL" id="RDH81059.1"/>
    </source>
</evidence>
<organism evidence="2 3">
    <name type="scientific">endosymbiont of Galathealinum brachiosum</name>
    <dbReference type="NCBI Taxonomy" id="2200906"/>
    <lineage>
        <taxon>Bacteria</taxon>
        <taxon>Pseudomonadati</taxon>
        <taxon>Pseudomonadota</taxon>
        <taxon>Gammaproteobacteria</taxon>
        <taxon>sulfur-oxidizing symbionts</taxon>
    </lineage>
</organism>
<protein>
    <submittedName>
        <fullName evidence="2">Uncharacterized protein</fullName>
    </submittedName>
</protein>
<dbReference type="AlphaFoldDB" id="A0A370D816"/>
<dbReference type="Proteomes" id="UP000254266">
    <property type="component" value="Unassembled WGS sequence"/>
</dbReference>
<dbReference type="EMBL" id="QFXC01000013">
    <property type="protein sequence ID" value="RDH81059.1"/>
    <property type="molecule type" value="Genomic_DNA"/>
</dbReference>
<reference evidence="2 3" key="1">
    <citation type="journal article" date="2018" name="ISME J.">
        <title>Endosymbiont genomes yield clues of tubeworm success.</title>
        <authorList>
            <person name="Li Y."/>
            <person name="Liles M.R."/>
            <person name="Halanych K.M."/>
        </authorList>
    </citation>
    <scope>NUCLEOTIDE SEQUENCE [LARGE SCALE GENOMIC DNA]</scope>
    <source>
        <strain evidence="2">A1464</strain>
    </source>
</reference>
<accession>A0A370D816</accession>
<proteinExistence type="predicted"/>
<gene>
    <name evidence="2" type="ORF">DIZ80_13135</name>
</gene>
<feature type="signal peptide" evidence="1">
    <location>
        <begin position="1"/>
        <end position="17"/>
    </location>
</feature>
<sequence>MRLLILSILFLSNSVQADTTQCRDAYRNYFQAYLNEINNGDWAHGEALGKETDQQHIYLRNACYKKLSTKVIQSLLNNDPESQQLLKKIEDIEAQEIATT</sequence>
<comment type="caution">
    <text evidence="2">The sequence shown here is derived from an EMBL/GenBank/DDBJ whole genome shotgun (WGS) entry which is preliminary data.</text>
</comment>